<feature type="transmembrane region" description="Helical" evidence="1">
    <location>
        <begin position="193"/>
        <end position="213"/>
    </location>
</feature>
<dbReference type="Pfam" id="PF00211">
    <property type="entry name" value="Guanylate_cyc"/>
    <property type="match status" value="1"/>
</dbReference>
<dbReference type="Gene3D" id="3.30.70.1230">
    <property type="entry name" value="Nucleotide cyclase"/>
    <property type="match status" value="1"/>
</dbReference>
<reference evidence="3 4" key="1">
    <citation type="submission" date="2018-08" db="EMBL/GenBank/DDBJ databases">
        <title>Parvularcula sp. SM1705, isolated from surface water of the South Sea China.</title>
        <authorList>
            <person name="Sun L."/>
        </authorList>
    </citation>
    <scope>NUCLEOTIDE SEQUENCE [LARGE SCALE GENOMIC DNA]</scope>
    <source>
        <strain evidence="3 4">SM1705</strain>
    </source>
</reference>
<dbReference type="Proteomes" id="UP000264589">
    <property type="component" value="Unassembled WGS sequence"/>
</dbReference>
<sequence>MSDARFTRKLAAIMAVDVVRYSALVEKDEESALAAVDRARTLISDIITSHGGRIFNHAGDGVMVEMPSVIEGVKAAFEIHKALEADDSDLPRLKVRIGVNLGDVMSREGGDLVGHGVNIASRLESIAKPGETVISQAVYEQLRGTMEALFEAAGYERLKNISSPVAVYRATQEGAPRRIWRLGRTRSSLQKRWVVALGALAIVSVGLIAGLLWPRGSEPVIDGRSIAVLPFTNAGDADSEFFSDGVTEEILALLVRLDDVKVIARASSFQYREEAPDLKAIRRTLGVSHVLEGSVRRSDDRVRVTVSLVDTAANQRLWADSYERQLTDIFAIQRDIAENVADAMKVQLLGAEELPQDRPIDPETYELYLRGRSLLAQRGAAIPQAIAAFEQVTARSPDFADGWAALAMALHVYPGHSTTPYAQIEDQARAAASRALALAPAHPEALAVRGVQARRDHQWQQAEQSFIAALDSDPSNVTAWFWYGEFLLSVGRAEDGVDALGEAAKLDPLSPIMLAGTGWGQFFLGNTEAADKAFTSAWNDYGLRARNVWEGLYSVALQEKDYDRARALVAEMPGRADLRALHEPFIAALENPGPATQSMMKGAFDLLGPERLPYYYPLEGYSRMGLDDEAVAVTLAAAKAGRVDETQILFAPGKAGVRAHPGFAEIAETLGLIAYWREAGAPDFCEDAPKSATCQALSSNGS</sequence>
<dbReference type="InParanoid" id="A0A371RHZ3"/>
<dbReference type="CDD" id="cd07302">
    <property type="entry name" value="CHD"/>
    <property type="match status" value="1"/>
</dbReference>
<evidence type="ECO:0000313" key="3">
    <source>
        <dbReference type="EMBL" id="RFB05050.1"/>
    </source>
</evidence>
<comment type="caution">
    <text evidence="3">The sequence shown here is derived from an EMBL/GenBank/DDBJ whole genome shotgun (WGS) entry which is preliminary data.</text>
</comment>
<protein>
    <recommendedName>
        <fullName evidence="2">Guanylate cyclase domain-containing protein</fullName>
    </recommendedName>
</protein>
<dbReference type="OrthoDB" id="9807521at2"/>
<dbReference type="InterPro" id="IPR050697">
    <property type="entry name" value="Adenylyl/Guanylyl_Cyclase_3/4"/>
</dbReference>
<dbReference type="InterPro" id="IPR029787">
    <property type="entry name" value="Nucleotide_cyclase"/>
</dbReference>
<dbReference type="PANTHER" id="PTHR43081:SF19">
    <property type="entry name" value="PH-SENSITIVE ADENYLATE CYCLASE RV1264"/>
    <property type="match status" value="1"/>
</dbReference>
<dbReference type="SUPFAM" id="SSF55073">
    <property type="entry name" value="Nucleotide cyclase"/>
    <property type="match status" value="1"/>
</dbReference>
<dbReference type="PANTHER" id="PTHR43081">
    <property type="entry name" value="ADENYLATE CYCLASE, TERMINAL-DIFFERENTIATION SPECIFIC-RELATED"/>
    <property type="match status" value="1"/>
</dbReference>
<organism evidence="3 4">
    <name type="scientific">Parvularcula marina</name>
    <dbReference type="NCBI Taxonomy" id="2292771"/>
    <lineage>
        <taxon>Bacteria</taxon>
        <taxon>Pseudomonadati</taxon>
        <taxon>Pseudomonadota</taxon>
        <taxon>Alphaproteobacteria</taxon>
        <taxon>Parvularculales</taxon>
        <taxon>Parvularculaceae</taxon>
        <taxon>Parvularcula</taxon>
    </lineage>
</organism>
<feature type="domain" description="Guanylate cyclase" evidence="2">
    <location>
        <begin position="12"/>
        <end position="124"/>
    </location>
</feature>
<keyword evidence="4" id="KW-1185">Reference proteome</keyword>
<dbReference type="InterPro" id="IPR001054">
    <property type="entry name" value="A/G_cyclase"/>
</dbReference>
<evidence type="ECO:0000256" key="1">
    <source>
        <dbReference type="SAM" id="Phobius"/>
    </source>
</evidence>
<dbReference type="GO" id="GO:0004016">
    <property type="term" value="F:adenylate cyclase activity"/>
    <property type="evidence" value="ECO:0007669"/>
    <property type="project" value="UniProtKB-ARBA"/>
</dbReference>
<evidence type="ECO:0000313" key="4">
    <source>
        <dbReference type="Proteomes" id="UP000264589"/>
    </source>
</evidence>
<dbReference type="RefSeq" id="WP_116391681.1">
    <property type="nucleotide sequence ID" value="NZ_QUQO01000001.1"/>
</dbReference>
<keyword evidence="1" id="KW-1133">Transmembrane helix</keyword>
<accession>A0A371RHZ3</accession>
<dbReference type="AlphaFoldDB" id="A0A371RHZ3"/>
<proteinExistence type="predicted"/>
<dbReference type="PROSITE" id="PS50125">
    <property type="entry name" value="GUANYLATE_CYCLASE_2"/>
    <property type="match status" value="1"/>
</dbReference>
<name>A0A371RHZ3_9PROT</name>
<gene>
    <name evidence="3" type="ORF">DX908_06940</name>
</gene>
<keyword evidence="1" id="KW-0812">Transmembrane</keyword>
<dbReference type="InterPro" id="IPR011990">
    <property type="entry name" value="TPR-like_helical_dom_sf"/>
</dbReference>
<dbReference type="Gene3D" id="3.40.50.10070">
    <property type="entry name" value="TolB, N-terminal domain"/>
    <property type="match status" value="1"/>
</dbReference>
<keyword evidence="1" id="KW-0472">Membrane</keyword>
<dbReference type="EMBL" id="QUQO01000001">
    <property type="protein sequence ID" value="RFB05050.1"/>
    <property type="molecule type" value="Genomic_DNA"/>
</dbReference>
<dbReference type="GO" id="GO:0006171">
    <property type="term" value="P:cAMP biosynthetic process"/>
    <property type="evidence" value="ECO:0007669"/>
    <property type="project" value="TreeGrafter"/>
</dbReference>
<dbReference type="Gene3D" id="1.25.40.10">
    <property type="entry name" value="Tetratricopeptide repeat domain"/>
    <property type="match status" value="1"/>
</dbReference>
<dbReference type="GO" id="GO:0035556">
    <property type="term" value="P:intracellular signal transduction"/>
    <property type="evidence" value="ECO:0007669"/>
    <property type="project" value="InterPro"/>
</dbReference>
<evidence type="ECO:0000259" key="2">
    <source>
        <dbReference type="PROSITE" id="PS50125"/>
    </source>
</evidence>
<dbReference type="SUPFAM" id="SSF48452">
    <property type="entry name" value="TPR-like"/>
    <property type="match status" value="1"/>
</dbReference>